<feature type="domain" description="Glycosyltransferase subfamily 4-like N-terminal" evidence="5">
    <location>
        <begin position="89"/>
        <end position="204"/>
    </location>
</feature>
<sequence length="401" mass="44022">MTHVLVVASTFPASDRDPVPGFVRELVVQAVAADPFLRVTVLAPHDPLAGPPGLTRHEHYDEYRFRYAWPASLQRLAGGGGIVPTLRADRRLYLLVPFFLIAEFLALVRVARRLRPDVVNAHWVIPQGVVAALARPFLRAPIVLTIHGGDVFTFNNALTVALKRFAMRRAARVVVNSSATLARALEIDPRGAFLTTPMGVDVERFDVGERPPLDALRVLFVGRLVEEKGPLDVVEAIILLHRRGVPIEARFVGSGPQREEIERRVRAAGIGDAVRVLGWVSSDDVVEQYRWATAFVGPSVQTASGWVEALGVVFIEASAARLPVITTRAGGTTDIVRDRETGLIVDEGSPAEIADRLAELLARPEFAMRLGEAARAHVRANFAWPPIAHRYAQLFSELDPR</sequence>
<name>A0A7C9TQQ0_9MICO</name>
<evidence type="ECO:0000259" key="4">
    <source>
        <dbReference type="Pfam" id="PF00534"/>
    </source>
</evidence>
<keyword evidence="3" id="KW-0472">Membrane</keyword>
<organism evidence="6 7">
    <name type="scientific">Galbitalea soli</name>
    <dbReference type="NCBI Taxonomy" id="1268042"/>
    <lineage>
        <taxon>Bacteria</taxon>
        <taxon>Bacillati</taxon>
        <taxon>Actinomycetota</taxon>
        <taxon>Actinomycetes</taxon>
        <taxon>Micrococcales</taxon>
        <taxon>Microbacteriaceae</taxon>
        <taxon>Galbitalea</taxon>
    </lineage>
</organism>
<evidence type="ECO:0000256" key="2">
    <source>
        <dbReference type="ARBA" id="ARBA00022679"/>
    </source>
</evidence>
<dbReference type="AlphaFoldDB" id="A0A7C9TQQ0"/>
<keyword evidence="3" id="KW-1133">Transmembrane helix</keyword>
<dbReference type="Proteomes" id="UP000479756">
    <property type="component" value="Unassembled WGS sequence"/>
</dbReference>
<keyword evidence="7" id="KW-1185">Reference proteome</keyword>
<accession>A0A7C9TQQ0</accession>
<dbReference type="Pfam" id="PF00534">
    <property type="entry name" value="Glycos_transf_1"/>
    <property type="match status" value="1"/>
</dbReference>
<feature type="domain" description="Glycosyl transferase family 1" evidence="4">
    <location>
        <begin position="211"/>
        <end position="376"/>
    </location>
</feature>
<dbReference type="EMBL" id="JAAGWZ010000002">
    <property type="protein sequence ID" value="NEM91335.1"/>
    <property type="molecule type" value="Genomic_DNA"/>
</dbReference>
<evidence type="ECO:0000256" key="3">
    <source>
        <dbReference type="SAM" id="Phobius"/>
    </source>
</evidence>
<dbReference type="SUPFAM" id="SSF53756">
    <property type="entry name" value="UDP-Glycosyltransferase/glycogen phosphorylase"/>
    <property type="match status" value="1"/>
</dbReference>
<dbReference type="PANTHER" id="PTHR12526:SF510">
    <property type="entry name" value="D-INOSITOL 3-PHOSPHATE GLYCOSYLTRANSFERASE"/>
    <property type="match status" value="1"/>
</dbReference>
<protein>
    <submittedName>
        <fullName evidence="6">Glycosyltransferase family 4 protein</fullName>
    </submittedName>
</protein>
<feature type="transmembrane region" description="Helical" evidence="3">
    <location>
        <begin position="92"/>
        <end position="111"/>
    </location>
</feature>
<evidence type="ECO:0000313" key="6">
    <source>
        <dbReference type="EMBL" id="NEM91335.1"/>
    </source>
</evidence>
<evidence type="ECO:0000259" key="5">
    <source>
        <dbReference type="Pfam" id="PF13439"/>
    </source>
</evidence>
<dbReference type="PANTHER" id="PTHR12526">
    <property type="entry name" value="GLYCOSYLTRANSFERASE"/>
    <property type="match status" value="1"/>
</dbReference>
<evidence type="ECO:0000256" key="1">
    <source>
        <dbReference type="ARBA" id="ARBA00022676"/>
    </source>
</evidence>
<evidence type="ECO:0000313" key="7">
    <source>
        <dbReference type="Proteomes" id="UP000479756"/>
    </source>
</evidence>
<proteinExistence type="predicted"/>
<dbReference type="Gene3D" id="3.40.50.2000">
    <property type="entry name" value="Glycogen Phosphorylase B"/>
    <property type="match status" value="2"/>
</dbReference>
<dbReference type="GO" id="GO:0016757">
    <property type="term" value="F:glycosyltransferase activity"/>
    <property type="evidence" value="ECO:0007669"/>
    <property type="project" value="UniProtKB-KW"/>
</dbReference>
<dbReference type="RefSeq" id="WP_163473003.1">
    <property type="nucleotide sequence ID" value="NZ_JAAGWZ010000002.1"/>
</dbReference>
<dbReference type="InterPro" id="IPR001296">
    <property type="entry name" value="Glyco_trans_1"/>
</dbReference>
<gene>
    <name evidence="6" type="ORF">G3T37_08180</name>
</gene>
<dbReference type="InterPro" id="IPR028098">
    <property type="entry name" value="Glyco_trans_4-like_N"/>
</dbReference>
<comment type="caution">
    <text evidence="6">The sequence shown here is derived from an EMBL/GenBank/DDBJ whole genome shotgun (WGS) entry which is preliminary data.</text>
</comment>
<keyword evidence="1" id="KW-0328">Glycosyltransferase</keyword>
<dbReference type="Pfam" id="PF13439">
    <property type="entry name" value="Glyco_transf_4"/>
    <property type="match status" value="1"/>
</dbReference>
<keyword evidence="3" id="KW-0812">Transmembrane</keyword>
<reference evidence="6 7" key="1">
    <citation type="journal article" date="2014" name="Int. J. Syst. Evol. Microbiol.">
        <title>Description of Galbitalea soli gen. nov., sp. nov., and Frondihabitans sucicola sp. nov.</title>
        <authorList>
            <person name="Kim S.J."/>
            <person name="Lim J.M."/>
            <person name="Ahn J.H."/>
            <person name="Weon H.Y."/>
            <person name="Hamada M."/>
            <person name="Suzuki K."/>
            <person name="Ahn T.Y."/>
            <person name="Kwon S.W."/>
        </authorList>
    </citation>
    <scope>NUCLEOTIDE SEQUENCE [LARGE SCALE GENOMIC DNA]</scope>
    <source>
        <strain evidence="6 7">NBRC 108727</strain>
    </source>
</reference>
<keyword evidence="2 6" id="KW-0808">Transferase</keyword>